<dbReference type="EMBL" id="JARAOO010000003">
    <property type="protein sequence ID" value="KAJ7976807.1"/>
    <property type="molecule type" value="Genomic_DNA"/>
</dbReference>
<dbReference type="PANTHER" id="PTHR47974">
    <property type="entry name" value="OS07G0415500 PROTEIN"/>
    <property type="match status" value="1"/>
</dbReference>
<dbReference type="PROSITE" id="PS50011">
    <property type="entry name" value="PROTEIN_KINASE_DOM"/>
    <property type="match status" value="1"/>
</dbReference>
<dbReference type="InterPro" id="IPR036426">
    <property type="entry name" value="Bulb-type_lectin_dom_sf"/>
</dbReference>
<evidence type="ECO:0000256" key="8">
    <source>
        <dbReference type="SAM" id="Phobius"/>
    </source>
</evidence>
<dbReference type="KEGG" id="qsa:O6P43_006532"/>
<dbReference type="PANTHER" id="PTHR47974:SF13">
    <property type="entry name" value="G-TYPE LECTIN S-RECEPTOR-LIKE SERINE_THREONINE-PROTEIN KINASE SD3-1"/>
    <property type="match status" value="1"/>
</dbReference>
<dbReference type="SMART" id="SM00473">
    <property type="entry name" value="PAN_AP"/>
    <property type="match status" value="1"/>
</dbReference>
<feature type="transmembrane region" description="Helical" evidence="8">
    <location>
        <begin position="398"/>
        <end position="421"/>
    </location>
</feature>
<dbReference type="Gene3D" id="2.90.10.30">
    <property type="match status" value="1"/>
</dbReference>
<dbReference type="GO" id="GO:0016020">
    <property type="term" value="C:membrane"/>
    <property type="evidence" value="ECO:0007669"/>
    <property type="project" value="UniProtKB-SubCell"/>
</dbReference>
<keyword evidence="5 8" id="KW-0472">Membrane</keyword>
<name>A0AAD7VI98_QUISA</name>
<comment type="caution">
    <text evidence="12">The sequence shown here is derived from an EMBL/GenBank/DDBJ whole genome shotgun (WGS) entry which is preliminary data.</text>
</comment>
<evidence type="ECO:0000256" key="3">
    <source>
        <dbReference type="ARBA" id="ARBA00022729"/>
    </source>
</evidence>
<keyword evidence="7" id="KW-0325">Glycoprotein</keyword>
<dbReference type="Pfam" id="PF07714">
    <property type="entry name" value="PK_Tyr_Ser-Thr"/>
    <property type="match status" value="1"/>
</dbReference>
<dbReference type="FunFam" id="3.30.200.20:FF:000798">
    <property type="entry name" value="G-type lectin S-receptor-like serine/threonine-protein kinase SD3-1"/>
    <property type="match status" value="1"/>
</dbReference>
<evidence type="ECO:0000256" key="1">
    <source>
        <dbReference type="ARBA" id="ARBA00004167"/>
    </source>
</evidence>
<dbReference type="FunFam" id="1.10.510.10:FF:000846">
    <property type="entry name" value="G-type lectin S-receptor-like serine/threonine-protein kinase SD3-1"/>
    <property type="match status" value="1"/>
</dbReference>
<dbReference type="GO" id="GO:0004672">
    <property type="term" value="F:protein kinase activity"/>
    <property type="evidence" value="ECO:0007669"/>
    <property type="project" value="InterPro"/>
</dbReference>
<proteinExistence type="predicted"/>
<dbReference type="Proteomes" id="UP001163823">
    <property type="component" value="Chromosome 3"/>
</dbReference>
<protein>
    <submittedName>
        <fullName evidence="12">Protein kinase</fullName>
    </submittedName>
</protein>
<dbReference type="SMART" id="SM00108">
    <property type="entry name" value="B_lectin"/>
    <property type="match status" value="1"/>
</dbReference>
<keyword evidence="12" id="KW-0808">Transferase</keyword>
<reference evidence="12" key="1">
    <citation type="journal article" date="2023" name="Science">
        <title>Elucidation of the pathway for biosynthesis of saponin adjuvants from the soapbark tree.</title>
        <authorList>
            <person name="Reed J."/>
            <person name="Orme A."/>
            <person name="El-Demerdash A."/>
            <person name="Owen C."/>
            <person name="Martin L.B.B."/>
            <person name="Misra R.C."/>
            <person name="Kikuchi S."/>
            <person name="Rejzek M."/>
            <person name="Martin A.C."/>
            <person name="Harkess A."/>
            <person name="Leebens-Mack J."/>
            <person name="Louveau T."/>
            <person name="Stephenson M.J."/>
            <person name="Osbourn A."/>
        </authorList>
    </citation>
    <scope>NUCLEOTIDE SEQUENCE</scope>
    <source>
        <strain evidence="12">S10</strain>
    </source>
</reference>
<gene>
    <name evidence="12" type="ORF">O6P43_006532</name>
</gene>
<accession>A0AAD7VI98</accession>
<dbReference type="Gene3D" id="3.30.200.20">
    <property type="entry name" value="Phosphorylase Kinase, domain 1"/>
    <property type="match status" value="1"/>
</dbReference>
<keyword evidence="3" id="KW-0732">Signal</keyword>
<organism evidence="12 13">
    <name type="scientific">Quillaja saponaria</name>
    <name type="common">Soap bark tree</name>
    <dbReference type="NCBI Taxonomy" id="32244"/>
    <lineage>
        <taxon>Eukaryota</taxon>
        <taxon>Viridiplantae</taxon>
        <taxon>Streptophyta</taxon>
        <taxon>Embryophyta</taxon>
        <taxon>Tracheophyta</taxon>
        <taxon>Spermatophyta</taxon>
        <taxon>Magnoliopsida</taxon>
        <taxon>eudicotyledons</taxon>
        <taxon>Gunneridae</taxon>
        <taxon>Pentapetalae</taxon>
        <taxon>rosids</taxon>
        <taxon>fabids</taxon>
        <taxon>Fabales</taxon>
        <taxon>Quillajaceae</taxon>
        <taxon>Quillaja</taxon>
    </lineage>
</organism>
<dbReference type="InterPro" id="IPR011009">
    <property type="entry name" value="Kinase-like_dom_sf"/>
</dbReference>
<feature type="domain" description="Bulb-type lectin" evidence="10">
    <location>
        <begin position="117"/>
        <end position="235"/>
    </location>
</feature>
<dbReference type="InterPro" id="IPR000719">
    <property type="entry name" value="Prot_kinase_dom"/>
</dbReference>
<dbReference type="InterPro" id="IPR001245">
    <property type="entry name" value="Ser-Thr/Tyr_kinase_cat_dom"/>
</dbReference>
<dbReference type="Pfam" id="PF00954">
    <property type="entry name" value="S_locus_glycop"/>
    <property type="match status" value="1"/>
</dbReference>
<dbReference type="AlphaFoldDB" id="A0AAD7VI98"/>
<evidence type="ECO:0000256" key="7">
    <source>
        <dbReference type="ARBA" id="ARBA00023180"/>
    </source>
</evidence>
<dbReference type="InterPro" id="IPR000858">
    <property type="entry name" value="S_locus_glycoprot_dom"/>
</dbReference>
<dbReference type="Pfam" id="PF01453">
    <property type="entry name" value="B_lectin"/>
    <property type="match status" value="1"/>
</dbReference>
<keyword evidence="13" id="KW-1185">Reference proteome</keyword>
<keyword evidence="4 8" id="KW-1133">Transmembrane helix</keyword>
<feature type="domain" description="Apple" evidence="11">
    <location>
        <begin position="287"/>
        <end position="367"/>
    </location>
</feature>
<keyword evidence="6" id="KW-1015">Disulfide bond</keyword>
<dbReference type="PROSITE" id="PS50948">
    <property type="entry name" value="PAN"/>
    <property type="match status" value="1"/>
</dbReference>
<feature type="domain" description="Protein kinase" evidence="9">
    <location>
        <begin position="437"/>
        <end position="592"/>
    </location>
</feature>
<evidence type="ECO:0000259" key="9">
    <source>
        <dbReference type="PROSITE" id="PS50011"/>
    </source>
</evidence>
<feature type="domain" description="Bulb-type lectin" evidence="10">
    <location>
        <begin position="1"/>
        <end position="114"/>
    </location>
</feature>
<dbReference type="Pfam" id="PF00024">
    <property type="entry name" value="PAN_1"/>
    <property type="match status" value="1"/>
</dbReference>
<evidence type="ECO:0000256" key="5">
    <source>
        <dbReference type="ARBA" id="ARBA00023136"/>
    </source>
</evidence>
<evidence type="ECO:0000256" key="6">
    <source>
        <dbReference type="ARBA" id="ARBA00023157"/>
    </source>
</evidence>
<dbReference type="FunFam" id="2.90.10.10:FF:000032">
    <property type="entry name" value="G-type lectin S-receptor-like serine/threonine-protein kinase SD3-1"/>
    <property type="match status" value="1"/>
</dbReference>
<dbReference type="Gene3D" id="1.10.510.10">
    <property type="entry name" value="Transferase(Phosphotransferase) domain 1"/>
    <property type="match status" value="1"/>
</dbReference>
<dbReference type="InterPro" id="IPR003609">
    <property type="entry name" value="Pan_app"/>
</dbReference>
<keyword evidence="2 8" id="KW-0812">Transmembrane</keyword>
<evidence type="ECO:0000313" key="12">
    <source>
        <dbReference type="EMBL" id="KAJ7976807.1"/>
    </source>
</evidence>
<comment type="subcellular location">
    <subcellularLocation>
        <location evidence="1">Membrane</location>
        <topology evidence="1">Single-pass membrane protein</topology>
    </subcellularLocation>
</comment>
<dbReference type="CDD" id="cd00028">
    <property type="entry name" value="B_lectin"/>
    <property type="match status" value="1"/>
</dbReference>
<dbReference type="SUPFAM" id="SSF56112">
    <property type="entry name" value="Protein kinase-like (PK-like)"/>
    <property type="match status" value="1"/>
</dbReference>
<dbReference type="Gene3D" id="3.50.4.10">
    <property type="entry name" value="Hepatocyte Growth Factor"/>
    <property type="match status" value="1"/>
</dbReference>
<evidence type="ECO:0000259" key="10">
    <source>
        <dbReference type="PROSITE" id="PS50927"/>
    </source>
</evidence>
<evidence type="ECO:0000313" key="13">
    <source>
        <dbReference type="Proteomes" id="UP001163823"/>
    </source>
</evidence>
<evidence type="ECO:0000259" key="11">
    <source>
        <dbReference type="PROSITE" id="PS50948"/>
    </source>
</evidence>
<evidence type="ECO:0000256" key="4">
    <source>
        <dbReference type="ARBA" id="ARBA00022989"/>
    </source>
</evidence>
<dbReference type="PROSITE" id="PS50927">
    <property type="entry name" value="BULB_LECTIN"/>
    <property type="match status" value="2"/>
</dbReference>
<dbReference type="GO" id="GO:0005524">
    <property type="term" value="F:ATP binding"/>
    <property type="evidence" value="ECO:0007669"/>
    <property type="project" value="InterPro"/>
</dbReference>
<dbReference type="InterPro" id="IPR001480">
    <property type="entry name" value="Bulb-type_lectin_dom"/>
</dbReference>
<dbReference type="GO" id="GO:0048544">
    <property type="term" value="P:recognition of pollen"/>
    <property type="evidence" value="ECO:0007669"/>
    <property type="project" value="InterPro"/>
</dbReference>
<dbReference type="SUPFAM" id="SSF51110">
    <property type="entry name" value="alpha-D-mannose-specific plant lectins"/>
    <property type="match status" value="2"/>
</dbReference>
<dbReference type="Gene3D" id="2.90.10.10">
    <property type="entry name" value="Bulb-type lectin domain"/>
    <property type="match status" value="1"/>
</dbReference>
<sequence length="592" mass="66304">MTAGSPQMVILHLDSLILSDQPNQYSIGIRFNSKSIPSSDQTVVWVAGADVPVSDKSYFQLTQEGELVLFDSSKGIPAWTSNTGHLSVVSAALHNNGNLVLLDGKRNIVWQSFNTPSDTLLPGQSLSVRQTLRAASKNSVSSYYSLYMNASGQLQLRWESHMIYWTTESPYSSNLSAFLAFNGALQLRDQLLKPVWSVFGEDHNDFVKYRFLKLDIDGNLRLYSWIETSQSWRSVWQAVENQCKVFATCGQRGICVLTASGSSDCRCPFEIKPESNSRCLVPYQRECESGSDMLTYDHTFLYGIYPPDDSVILTSLQQCQRLCLKDPLCTVATFTNDGTTQCRMKKAEYVNGYSDPSISAISFVKKCSGPLAVNPDPIKSSSNHSLPKQSAKLCVSCLIGVASGTFFILIILQLGIGCCIYRRKTTNRKKATLANTWPHSKGLVVLSFNEIKNLTENFKHQIGPKMFKGMLPNNQRVAVKDLNTSIEGRKFRSTVSKMGSIHHKNLVKLEGYCCELNHRFLVYEYAMNGSVEKYVDDPKLCRRLTWRKRVEICSSVGKAIYYLHTGCREFVSHGNLKCENVVLDENLEAKGN</sequence>
<evidence type="ECO:0000256" key="2">
    <source>
        <dbReference type="ARBA" id="ARBA00022692"/>
    </source>
</evidence>
<keyword evidence="12" id="KW-0418">Kinase</keyword>